<organism evidence="2 3">
    <name type="scientific">Ceriporiopsis subvermispora (strain B)</name>
    <name type="common">White-rot fungus</name>
    <name type="synonym">Gelatoporia subvermispora</name>
    <dbReference type="NCBI Taxonomy" id="914234"/>
    <lineage>
        <taxon>Eukaryota</taxon>
        <taxon>Fungi</taxon>
        <taxon>Dikarya</taxon>
        <taxon>Basidiomycota</taxon>
        <taxon>Agaricomycotina</taxon>
        <taxon>Agaricomycetes</taxon>
        <taxon>Polyporales</taxon>
        <taxon>Gelatoporiaceae</taxon>
        <taxon>Gelatoporia</taxon>
    </lineage>
</organism>
<gene>
    <name evidence="2" type="ORF">CERSUDRAFT_100416</name>
</gene>
<keyword evidence="3" id="KW-1185">Reference proteome</keyword>
<evidence type="ECO:0000256" key="1">
    <source>
        <dbReference type="SAM" id="MobiDB-lite"/>
    </source>
</evidence>
<accession>M2Q3L9</accession>
<name>M2Q3L9_CERS8</name>
<dbReference type="AlphaFoldDB" id="M2Q3L9"/>
<evidence type="ECO:0000313" key="3">
    <source>
        <dbReference type="Proteomes" id="UP000016930"/>
    </source>
</evidence>
<evidence type="ECO:0000313" key="2">
    <source>
        <dbReference type="EMBL" id="EMD31388.1"/>
    </source>
</evidence>
<sequence>MAERAEQLRQRDELHGKLTIILAHGERDAGSEVQSSGEHTTEAVPEELRRVHRETMGAIRAGDPVQMVHISDDNTDLAQGLREREEIS</sequence>
<dbReference type="EMBL" id="KB445819">
    <property type="protein sequence ID" value="EMD31388.1"/>
    <property type="molecule type" value="Genomic_DNA"/>
</dbReference>
<dbReference type="HOGENOM" id="CLU_2468849_0_0_1"/>
<reference evidence="2 3" key="1">
    <citation type="journal article" date="2012" name="Proc. Natl. Acad. Sci. U.S.A.">
        <title>Comparative genomics of Ceriporiopsis subvermispora and Phanerochaete chrysosporium provide insight into selective ligninolysis.</title>
        <authorList>
            <person name="Fernandez-Fueyo E."/>
            <person name="Ruiz-Duenas F.J."/>
            <person name="Ferreira P."/>
            <person name="Floudas D."/>
            <person name="Hibbett D.S."/>
            <person name="Canessa P."/>
            <person name="Larrondo L.F."/>
            <person name="James T.Y."/>
            <person name="Seelenfreund D."/>
            <person name="Lobos S."/>
            <person name="Polanco R."/>
            <person name="Tello M."/>
            <person name="Honda Y."/>
            <person name="Watanabe T."/>
            <person name="Watanabe T."/>
            <person name="Ryu J.S."/>
            <person name="Kubicek C.P."/>
            <person name="Schmoll M."/>
            <person name="Gaskell J."/>
            <person name="Hammel K.E."/>
            <person name="St John F.J."/>
            <person name="Vanden Wymelenberg A."/>
            <person name="Sabat G."/>
            <person name="Splinter BonDurant S."/>
            <person name="Syed K."/>
            <person name="Yadav J.S."/>
            <person name="Doddapaneni H."/>
            <person name="Subramanian V."/>
            <person name="Lavin J.L."/>
            <person name="Oguiza J.A."/>
            <person name="Perez G."/>
            <person name="Pisabarro A.G."/>
            <person name="Ramirez L."/>
            <person name="Santoyo F."/>
            <person name="Master E."/>
            <person name="Coutinho P.M."/>
            <person name="Henrissat B."/>
            <person name="Lombard V."/>
            <person name="Magnuson J.K."/>
            <person name="Kuees U."/>
            <person name="Hori C."/>
            <person name="Igarashi K."/>
            <person name="Samejima M."/>
            <person name="Held B.W."/>
            <person name="Barry K.W."/>
            <person name="LaButti K.M."/>
            <person name="Lapidus A."/>
            <person name="Lindquist E.A."/>
            <person name="Lucas S.M."/>
            <person name="Riley R."/>
            <person name="Salamov A.A."/>
            <person name="Hoffmeister D."/>
            <person name="Schwenk D."/>
            <person name="Hadar Y."/>
            <person name="Yarden O."/>
            <person name="de Vries R.P."/>
            <person name="Wiebenga A."/>
            <person name="Stenlid J."/>
            <person name="Eastwood D."/>
            <person name="Grigoriev I.V."/>
            <person name="Berka R.M."/>
            <person name="Blanchette R.A."/>
            <person name="Kersten P."/>
            <person name="Martinez A.T."/>
            <person name="Vicuna R."/>
            <person name="Cullen D."/>
        </authorList>
    </citation>
    <scope>NUCLEOTIDE SEQUENCE [LARGE SCALE GENOMIC DNA]</scope>
    <source>
        <strain evidence="2 3">B</strain>
    </source>
</reference>
<feature type="region of interest" description="Disordered" evidence="1">
    <location>
        <begin position="26"/>
        <end position="45"/>
    </location>
</feature>
<protein>
    <submittedName>
        <fullName evidence="2">Uncharacterized protein</fullName>
    </submittedName>
</protein>
<dbReference type="Proteomes" id="UP000016930">
    <property type="component" value="Unassembled WGS sequence"/>
</dbReference>
<proteinExistence type="predicted"/>
<feature type="region of interest" description="Disordered" evidence="1">
    <location>
        <begin position="62"/>
        <end position="88"/>
    </location>
</feature>